<dbReference type="PANTHER" id="PTHR37042">
    <property type="entry name" value="OUTER MEMBRANE PROTEIN RV1973"/>
    <property type="match status" value="1"/>
</dbReference>
<proteinExistence type="predicted"/>
<evidence type="ECO:0000256" key="1">
    <source>
        <dbReference type="ARBA" id="ARBA00004370"/>
    </source>
</evidence>
<gene>
    <name evidence="4" type="ORF">OHV25_07165</name>
</gene>
<evidence type="ECO:0000313" key="4">
    <source>
        <dbReference type="EMBL" id="WTU39367.1"/>
    </source>
</evidence>
<keyword evidence="3" id="KW-1133">Transmembrane helix</keyword>
<evidence type="ECO:0000256" key="3">
    <source>
        <dbReference type="SAM" id="Phobius"/>
    </source>
</evidence>
<dbReference type="AlphaFoldDB" id="A0AAU2GUK1"/>
<name>A0AAU2GUK1_9ACTN</name>
<dbReference type="PANTHER" id="PTHR37042:SF4">
    <property type="entry name" value="OUTER MEMBRANE PROTEIN RV1973"/>
    <property type="match status" value="1"/>
</dbReference>
<accession>A0AAU2GUK1</accession>
<dbReference type="GO" id="GO:0016020">
    <property type="term" value="C:membrane"/>
    <property type="evidence" value="ECO:0007669"/>
    <property type="project" value="UniProtKB-SubCell"/>
</dbReference>
<evidence type="ECO:0008006" key="5">
    <source>
        <dbReference type="Google" id="ProtNLM"/>
    </source>
</evidence>
<evidence type="ECO:0000256" key="2">
    <source>
        <dbReference type="ARBA" id="ARBA00023136"/>
    </source>
</evidence>
<keyword evidence="3" id="KW-0812">Transmembrane</keyword>
<feature type="transmembrane region" description="Helical" evidence="3">
    <location>
        <begin position="29"/>
        <end position="48"/>
    </location>
</feature>
<protein>
    <recommendedName>
        <fullName evidence="5">Mce-associated membrane protein</fullName>
    </recommendedName>
</protein>
<dbReference type="EMBL" id="CP108253">
    <property type="protein sequence ID" value="WTU39367.1"/>
    <property type="molecule type" value="Genomic_DNA"/>
</dbReference>
<comment type="subcellular location">
    <subcellularLocation>
        <location evidence="1">Membrane</location>
    </subcellularLocation>
</comment>
<sequence length="188" mass="20055">MTTTEEPATTATAARAAEDPAARSPLRRFLLPLLIAALVAASGVLLLLTGQAKHSPAAANRALTDRAATDEVLGEVGAAVSRVFSYGPRTLTRTRADAHALLRGQAAKEYDALFGQVQQRVRSQELTLTTRVDRAGVTRLTGTRAELLLFLDQTSVRRGGKETTVAAQLSVSAERDGGHWRITAIKAR</sequence>
<reference evidence="4" key="1">
    <citation type="submission" date="2022-10" db="EMBL/GenBank/DDBJ databases">
        <title>The complete genomes of actinobacterial strains from the NBC collection.</title>
        <authorList>
            <person name="Joergensen T.S."/>
            <person name="Alvarez Arevalo M."/>
            <person name="Sterndorff E.B."/>
            <person name="Faurdal D."/>
            <person name="Vuksanovic O."/>
            <person name="Mourched A.-S."/>
            <person name="Charusanti P."/>
            <person name="Shaw S."/>
            <person name="Blin K."/>
            <person name="Weber T."/>
        </authorList>
    </citation>
    <scope>NUCLEOTIDE SEQUENCE</scope>
    <source>
        <strain evidence="4">NBC_00060</strain>
    </source>
</reference>
<organism evidence="4">
    <name type="scientific">Streptomyces sp. NBC_00060</name>
    <dbReference type="NCBI Taxonomy" id="2975636"/>
    <lineage>
        <taxon>Bacteria</taxon>
        <taxon>Bacillati</taxon>
        <taxon>Actinomycetota</taxon>
        <taxon>Actinomycetes</taxon>
        <taxon>Kitasatosporales</taxon>
        <taxon>Streptomycetaceae</taxon>
        <taxon>Streptomyces</taxon>
    </lineage>
</organism>
<keyword evidence="2 3" id="KW-0472">Membrane</keyword>